<sequence length="477" mass="56200">MRQTIRQKSLPLNREKWRQIVEVAEAYSRQKDAFLVEYTQVRSLKDLGYKRRIRDERVAAGFVSPFGLQARQWKLALEDALWTLERQWEAAIAEVRDRLHRNEGLTPKERDYAFWLLDKFGDRPRDWRKIEAVFRDEDLAGKKTELEPAGRKKVRHGLKRLFRRVLGKRPRIKKARSFVVDQQMYRVFMVGNRQYVAVMGLSPGKRIVIPLSGIHKLRGNLRVVLLPDEQAVEIHMSREPKTYPAGEEEAGIDLGVTEVLTDDSGKKYRPEYGQALQEMSDHVLDKGRKRQKLWALYRKNRERDPGKARRIRRHNLGLVKQHKRHRRYRAWCENEINRAFRAFFRERRPRVIACEDLSHLRGKARNKGLSRKVSQWQRQAIRERLEYLCHVYSITDPGPVNAAYTSQTCPCPGCGWVDGKNRNGDSFRCQKCGYEGDADHVAATNVKGRLRDQEITKYTPHKEVKRILLKRYWENHA</sequence>
<accession>A0A6F9E3R9</accession>
<evidence type="ECO:0000313" key="4">
    <source>
        <dbReference type="Proteomes" id="UP000502196"/>
    </source>
</evidence>
<dbReference type="GO" id="GO:0003677">
    <property type="term" value="F:DNA binding"/>
    <property type="evidence" value="ECO:0007669"/>
    <property type="project" value="UniProtKB-KW"/>
</dbReference>
<evidence type="ECO:0000259" key="2">
    <source>
        <dbReference type="Pfam" id="PF07282"/>
    </source>
</evidence>
<dbReference type="Pfam" id="PF07282">
    <property type="entry name" value="Cas12f1-like_TNB"/>
    <property type="match status" value="1"/>
</dbReference>
<protein>
    <submittedName>
        <fullName evidence="3">Transposase</fullName>
    </submittedName>
</protein>
<dbReference type="AlphaFoldDB" id="A0A6F9E3R9"/>
<organism evidence="3 4">
    <name type="scientific">Kyrpidia spormannii</name>
    <dbReference type="NCBI Taxonomy" id="2055160"/>
    <lineage>
        <taxon>Bacteria</taxon>
        <taxon>Bacillati</taxon>
        <taxon>Bacillota</taxon>
        <taxon>Bacilli</taxon>
        <taxon>Bacillales</taxon>
        <taxon>Alicyclobacillaceae</taxon>
        <taxon>Kyrpidia</taxon>
    </lineage>
</organism>
<reference evidence="3 4" key="1">
    <citation type="submission" date="2020-04" db="EMBL/GenBank/DDBJ databases">
        <authorList>
            <person name="Hogendoorn C."/>
        </authorList>
    </citation>
    <scope>NUCLEOTIDE SEQUENCE [LARGE SCALE GENOMIC DNA]</scope>
    <source>
        <strain evidence="3">COOX1</strain>
    </source>
</reference>
<name>A0A6F9E3R9_9BACL</name>
<keyword evidence="1" id="KW-0238">DNA-binding</keyword>
<proteinExistence type="predicted"/>
<dbReference type="InterPro" id="IPR010095">
    <property type="entry name" value="Cas12f1-like_TNB"/>
</dbReference>
<evidence type="ECO:0000313" key="3">
    <source>
        <dbReference type="EMBL" id="CAB3391145.1"/>
    </source>
</evidence>
<feature type="domain" description="Cas12f1-like TNB" evidence="2">
    <location>
        <begin position="381"/>
        <end position="446"/>
    </location>
</feature>
<evidence type="ECO:0000256" key="1">
    <source>
        <dbReference type="ARBA" id="ARBA00023125"/>
    </source>
</evidence>
<gene>
    <name evidence="3" type="ORF">COOX1_0766</name>
</gene>
<dbReference type="Proteomes" id="UP000502196">
    <property type="component" value="Chromosome"/>
</dbReference>
<dbReference type="EMBL" id="LR792683">
    <property type="protein sequence ID" value="CAB3391145.1"/>
    <property type="molecule type" value="Genomic_DNA"/>
</dbReference>